<keyword evidence="1" id="KW-0812">Transmembrane</keyword>
<dbReference type="EMBL" id="FRAA01000004">
    <property type="protein sequence ID" value="SHK28083.1"/>
    <property type="molecule type" value="Genomic_DNA"/>
</dbReference>
<keyword evidence="1" id="KW-0472">Membrane</keyword>
<evidence type="ECO:0000313" key="3">
    <source>
        <dbReference type="Proteomes" id="UP000184474"/>
    </source>
</evidence>
<dbReference type="Proteomes" id="UP000184474">
    <property type="component" value="Unassembled WGS sequence"/>
</dbReference>
<sequence>MAREEQLVFCKQCSNRKMDFQQGLICSLTDAKATFTGECPDYSLDSSTQYEHDSSEVIDNGEVRIRISTELLEKLRLEQNLPVALIAGTVTGIAGAILWGAITVATNFQIGYMAIAIGAAVGMAMRYTGKGIDPIFGFAGGALAVLSCILGNFLSVIGFIANSEGLDFMYTLTEFDYNYLVPLMQETFSFMDLVFYGIAGYEGYKFAFRSFTDGELDSLN</sequence>
<protein>
    <submittedName>
        <fullName evidence="2">Uncharacterized protein</fullName>
    </submittedName>
</protein>
<evidence type="ECO:0000313" key="2">
    <source>
        <dbReference type="EMBL" id="SHK28083.1"/>
    </source>
</evidence>
<organism evidence="2 3">
    <name type="scientific">Reichenbachiella agariperforans</name>
    <dbReference type="NCBI Taxonomy" id="156994"/>
    <lineage>
        <taxon>Bacteria</taxon>
        <taxon>Pseudomonadati</taxon>
        <taxon>Bacteroidota</taxon>
        <taxon>Cytophagia</taxon>
        <taxon>Cytophagales</taxon>
        <taxon>Reichenbachiellaceae</taxon>
        <taxon>Reichenbachiella</taxon>
    </lineage>
</organism>
<feature type="transmembrane region" description="Helical" evidence="1">
    <location>
        <begin position="180"/>
        <end position="199"/>
    </location>
</feature>
<accession>A0A1M6R6L4</accession>
<evidence type="ECO:0000256" key="1">
    <source>
        <dbReference type="SAM" id="Phobius"/>
    </source>
</evidence>
<feature type="transmembrane region" description="Helical" evidence="1">
    <location>
        <begin position="108"/>
        <end position="128"/>
    </location>
</feature>
<feature type="transmembrane region" description="Helical" evidence="1">
    <location>
        <begin position="135"/>
        <end position="160"/>
    </location>
</feature>
<dbReference type="AlphaFoldDB" id="A0A1M6R6L4"/>
<name>A0A1M6R6L4_REIAG</name>
<proteinExistence type="predicted"/>
<dbReference type="STRING" id="156994.SAMN04488028_10456"/>
<feature type="transmembrane region" description="Helical" evidence="1">
    <location>
        <begin position="81"/>
        <end position="102"/>
    </location>
</feature>
<keyword evidence="3" id="KW-1185">Reference proteome</keyword>
<dbReference type="RefSeq" id="WP_073122674.1">
    <property type="nucleotide sequence ID" value="NZ_FRAA01000004.1"/>
</dbReference>
<gene>
    <name evidence="2" type="ORF">SAMN04488028_10456</name>
</gene>
<reference evidence="3" key="1">
    <citation type="submission" date="2016-11" db="EMBL/GenBank/DDBJ databases">
        <authorList>
            <person name="Varghese N."/>
            <person name="Submissions S."/>
        </authorList>
    </citation>
    <scope>NUCLEOTIDE SEQUENCE [LARGE SCALE GENOMIC DNA]</scope>
    <source>
        <strain evidence="3">DSM 26134</strain>
    </source>
</reference>
<keyword evidence="1" id="KW-1133">Transmembrane helix</keyword>